<dbReference type="InterPro" id="IPR000297">
    <property type="entry name" value="PPIase_PpiC"/>
</dbReference>
<evidence type="ECO:0000259" key="9">
    <source>
        <dbReference type="PROSITE" id="PS50198"/>
    </source>
</evidence>
<keyword evidence="8" id="KW-1133">Transmembrane helix</keyword>
<evidence type="ECO:0000313" key="11">
    <source>
        <dbReference type="Proteomes" id="UP001300502"/>
    </source>
</evidence>
<evidence type="ECO:0000256" key="1">
    <source>
        <dbReference type="ARBA" id="ARBA00004606"/>
    </source>
</evidence>
<dbReference type="InterPro" id="IPR046357">
    <property type="entry name" value="PPIase_dom_sf"/>
</dbReference>
<organism evidence="10 11">
    <name type="scientific">Galdieria yellowstonensis</name>
    <dbReference type="NCBI Taxonomy" id="3028027"/>
    <lineage>
        <taxon>Eukaryota</taxon>
        <taxon>Rhodophyta</taxon>
        <taxon>Bangiophyceae</taxon>
        <taxon>Galdieriales</taxon>
        <taxon>Galdieriaceae</taxon>
        <taxon>Galdieria</taxon>
    </lineage>
</organism>
<dbReference type="SUPFAM" id="SSF54534">
    <property type="entry name" value="FKBP-like"/>
    <property type="match status" value="1"/>
</dbReference>
<dbReference type="PANTHER" id="PTHR45719:SF3">
    <property type="entry name" value="BETA-GLUCURONOSYLTRANSFERASE GLCAT14A"/>
    <property type="match status" value="1"/>
</dbReference>
<feature type="region of interest" description="Disordered" evidence="7">
    <location>
        <begin position="148"/>
        <end position="178"/>
    </location>
</feature>
<dbReference type="Pfam" id="PF06784">
    <property type="entry name" value="UPF0240"/>
    <property type="match status" value="1"/>
</dbReference>
<dbReference type="Gene3D" id="3.10.50.40">
    <property type="match status" value="1"/>
</dbReference>
<dbReference type="Proteomes" id="UP001300502">
    <property type="component" value="Unassembled WGS sequence"/>
</dbReference>
<feature type="compositionally biased region" description="Basic and acidic residues" evidence="7">
    <location>
        <begin position="166"/>
        <end position="178"/>
    </location>
</feature>
<gene>
    <name evidence="10" type="ORF">GAYE_SCF51G6059</name>
</gene>
<proteinExistence type="predicted"/>
<keyword evidence="3" id="KW-0808">Transferase</keyword>
<evidence type="ECO:0000313" key="10">
    <source>
        <dbReference type="EMBL" id="KAK4528125.1"/>
    </source>
</evidence>
<evidence type="ECO:0000256" key="7">
    <source>
        <dbReference type="SAM" id="MobiDB-lite"/>
    </source>
</evidence>
<dbReference type="AlphaFoldDB" id="A0AAV9IL42"/>
<evidence type="ECO:0000256" key="4">
    <source>
        <dbReference type="ARBA" id="ARBA00023136"/>
    </source>
</evidence>
<keyword evidence="8" id="KW-0812">Transmembrane</keyword>
<dbReference type="EMBL" id="JANCYU010000060">
    <property type="protein sequence ID" value="KAK4528125.1"/>
    <property type="molecule type" value="Genomic_DNA"/>
</dbReference>
<dbReference type="GO" id="GO:0015020">
    <property type="term" value="F:glucuronosyltransferase activity"/>
    <property type="evidence" value="ECO:0007669"/>
    <property type="project" value="InterPro"/>
</dbReference>
<dbReference type="InterPro" id="IPR009622">
    <property type="entry name" value="NDUFAF4"/>
</dbReference>
<dbReference type="GO" id="GO:0032981">
    <property type="term" value="P:mitochondrial respiratory chain complex I assembly"/>
    <property type="evidence" value="ECO:0007669"/>
    <property type="project" value="InterPro"/>
</dbReference>
<keyword evidence="6" id="KW-0697">Rotamase</keyword>
<name>A0AAV9IL42_9RHOD</name>
<comment type="caution">
    <text evidence="10">The sequence shown here is derived from an EMBL/GenBank/DDBJ whole genome shotgun (WGS) entry which is preliminary data.</text>
</comment>
<evidence type="ECO:0000256" key="6">
    <source>
        <dbReference type="PROSITE-ProRule" id="PRU00278"/>
    </source>
</evidence>
<reference evidence="10 11" key="1">
    <citation type="submission" date="2022-07" db="EMBL/GenBank/DDBJ databases">
        <title>Genome-wide signatures of adaptation to extreme environments.</title>
        <authorList>
            <person name="Cho C.H."/>
            <person name="Yoon H.S."/>
        </authorList>
    </citation>
    <scope>NUCLEOTIDE SEQUENCE [LARGE SCALE GENOMIC DNA]</scope>
    <source>
        <strain evidence="10 11">108.79 E11</strain>
    </source>
</reference>
<dbReference type="Pfam" id="PF02485">
    <property type="entry name" value="Branch"/>
    <property type="match status" value="1"/>
</dbReference>
<protein>
    <recommendedName>
        <fullName evidence="9">PpiC domain-containing protein</fullName>
    </recommendedName>
</protein>
<comment type="subcellular location">
    <subcellularLocation>
        <location evidence="1">Membrane</location>
        <topology evidence="1">Single-pass type II membrane protein</topology>
    </subcellularLocation>
</comment>
<sequence length="833" mass="95612">MGNALKRASATVKPHVDPSTTNIVAVKVRHILLSDEKLLQKCREEIEKGRPFDAVAREFSACPSAARGGDLGWVPRGSLQKDFEAACLAANENQLQSTKTSFGFHLFIVEAKKTHSMESPQQSAQVSEALRLLSHSIVSRTVPEAHPVWAVPSKETKRKRGPSRNDPPKNNKNEEETKVTGVLTEKELDQLFVRWKNDPSHWTPVRLAQEYSLDTQQVYHLLCYTGVWNPVKDRDGKVRGYLCSSFLQPLENKEETKEEEEYWQASVVCPWTNRWLPRNCASAWLRFAWNKDDSSEQHISSSSCRCIEVNTRMKGSYRKERTCKIRTICLVFLFLVASFLLGLVAGTTLGKISEQVFTRHFSESGSELVLSSFDEALDEASPGTRNNTEDSLAADKHTASGLWKRLFTNSWWLKHLLFSQDDASAQSKIDSLGKHSQDNVIIPGERNIAYFIQVSSSTIQRLYSLLDALYHPKNVYAIHLDKKIPETLRRQTMKHILSKFKGNVHFMESEPVTYRGISMVLNTIEAMKFLLDKDSTWDYFINLSGSDYPLVPALFIRKLFGLLPTPNLNFIQLYPPSEWSDQATLFRIMTLHFDPALEFNDDLAKTESLTSFGVQHPFRSQRNFTYVKSDFWSIFSREFCDFIVRDTFAKKMLAVFAVSDTPDEAYFATCAYNHPRFRSTIVPQAFRAVYFCHKDMNPACNGQHPFTMDEEGNEDIFWNTILYSKAMFARKFSKPASNLSRRLDQLRVGSWEKHSNLSSNYQMSVQCRWTSAVVPVLELFLQEPSDGRWRKLWSVMIDKCRQSQANNEILRKKEDSFVSISNFFDTLGTFYFQ</sequence>
<dbReference type="PROSITE" id="PS01096">
    <property type="entry name" value="PPIC_PPIASE_1"/>
    <property type="match status" value="1"/>
</dbReference>
<dbReference type="InterPro" id="IPR023058">
    <property type="entry name" value="PPIase_PpiC_CS"/>
</dbReference>
<dbReference type="PROSITE" id="PS50198">
    <property type="entry name" value="PPIC_PPIASE_2"/>
    <property type="match status" value="1"/>
</dbReference>
<dbReference type="Pfam" id="PF13616">
    <property type="entry name" value="Rotamase_3"/>
    <property type="match status" value="1"/>
</dbReference>
<evidence type="ECO:0000256" key="8">
    <source>
        <dbReference type="SAM" id="Phobius"/>
    </source>
</evidence>
<dbReference type="InterPro" id="IPR044610">
    <property type="entry name" value="GLCAT14A/B/C"/>
</dbReference>
<keyword evidence="11" id="KW-1185">Reference proteome</keyword>
<keyword evidence="6" id="KW-0413">Isomerase</keyword>
<evidence type="ECO:0000256" key="2">
    <source>
        <dbReference type="ARBA" id="ARBA00022676"/>
    </source>
</evidence>
<keyword evidence="2" id="KW-0328">Glycosyltransferase</keyword>
<evidence type="ECO:0000256" key="5">
    <source>
        <dbReference type="ARBA" id="ARBA00023180"/>
    </source>
</evidence>
<dbReference type="InterPro" id="IPR003406">
    <property type="entry name" value="Glyco_trans_14"/>
</dbReference>
<dbReference type="GO" id="GO:0016020">
    <property type="term" value="C:membrane"/>
    <property type="evidence" value="ECO:0007669"/>
    <property type="project" value="UniProtKB-SubCell"/>
</dbReference>
<keyword evidence="5" id="KW-0325">Glycoprotein</keyword>
<dbReference type="PANTHER" id="PTHR45719">
    <property type="entry name" value="GLYCOSYLTRANSFERASE"/>
    <property type="match status" value="1"/>
</dbReference>
<keyword evidence="4 8" id="KW-0472">Membrane</keyword>
<feature type="domain" description="PpiC" evidence="9">
    <location>
        <begin position="23"/>
        <end position="111"/>
    </location>
</feature>
<dbReference type="GO" id="GO:0003755">
    <property type="term" value="F:peptidyl-prolyl cis-trans isomerase activity"/>
    <property type="evidence" value="ECO:0007669"/>
    <property type="project" value="UniProtKB-KW"/>
</dbReference>
<evidence type="ECO:0000256" key="3">
    <source>
        <dbReference type="ARBA" id="ARBA00022679"/>
    </source>
</evidence>
<dbReference type="GO" id="GO:0005739">
    <property type="term" value="C:mitochondrion"/>
    <property type="evidence" value="ECO:0007669"/>
    <property type="project" value="GOC"/>
</dbReference>
<accession>A0AAV9IL42</accession>
<feature type="transmembrane region" description="Helical" evidence="8">
    <location>
        <begin position="328"/>
        <end position="349"/>
    </location>
</feature>